<comment type="caution">
    <text evidence="1">The sequence shown here is derived from an EMBL/GenBank/DDBJ whole genome shotgun (WGS) entry which is preliminary data.</text>
</comment>
<evidence type="ECO:0000313" key="2">
    <source>
        <dbReference type="Proteomes" id="UP000004508"/>
    </source>
</evidence>
<name>D6U1R5_KTERA</name>
<dbReference type="Gene3D" id="1.10.10.10">
    <property type="entry name" value="Winged helix-like DNA-binding domain superfamily/Winged helix DNA-binding domain"/>
    <property type="match status" value="1"/>
</dbReference>
<dbReference type="eggNOG" id="COG2963">
    <property type="taxonomic scope" value="Bacteria"/>
</dbReference>
<dbReference type="InterPro" id="IPR009057">
    <property type="entry name" value="Homeodomain-like_sf"/>
</dbReference>
<dbReference type="InterPro" id="IPR036388">
    <property type="entry name" value="WH-like_DNA-bd_sf"/>
</dbReference>
<organism evidence="1 2">
    <name type="scientific">Ktedonobacter racemifer DSM 44963</name>
    <dbReference type="NCBI Taxonomy" id="485913"/>
    <lineage>
        <taxon>Bacteria</taxon>
        <taxon>Bacillati</taxon>
        <taxon>Chloroflexota</taxon>
        <taxon>Ktedonobacteria</taxon>
        <taxon>Ktedonobacterales</taxon>
        <taxon>Ktedonobacteraceae</taxon>
        <taxon>Ktedonobacter</taxon>
    </lineage>
</organism>
<dbReference type="SUPFAM" id="SSF46689">
    <property type="entry name" value="Homeodomain-like"/>
    <property type="match status" value="1"/>
</dbReference>
<dbReference type="GO" id="GO:0006313">
    <property type="term" value="P:DNA transposition"/>
    <property type="evidence" value="ECO:0007669"/>
    <property type="project" value="InterPro"/>
</dbReference>
<reference evidence="1 2" key="1">
    <citation type="journal article" date="2011" name="Stand. Genomic Sci.">
        <title>Non-contiguous finished genome sequence and contextual data of the filamentous soil bacterium Ktedonobacter racemifer type strain (SOSP1-21).</title>
        <authorList>
            <person name="Chang Y.J."/>
            <person name="Land M."/>
            <person name="Hauser L."/>
            <person name="Chertkov O."/>
            <person name="Del Rio T.G."/>
            <person name="Nolan M."/>
            <person name="Copeland A."/>
            <person name="Tice H."/>
            <person name="Cheng J.F."/>
            <person name="Lucas S."/>
            <person name="Han C."/>
            <person name="Goodwin L."/>
            <person name="Pitluck S."/>
            <person name="Ivanova N."/>
            <person name="Ovchinikova G."/>
            <person name="Pati A."/>
            <person name="Chen A."/>
            <person name="Palaniappan K."/>
            <person name="Mavromatis K."/>
            <person name="Liolios K."/>
            <person name="Brettin T."/>
            <person name="Fiebig A."/>
            <person name="Rohde M."/>
            <person name="Abt B."/>
            <person name="Goker M."/>
            <person name="Detter J.C."/>
            <person name="Woyke T."/>
            <person name="Bristow J."/>
            <person name="Eisen J.A."/>
            <person name="Markowitz V."/>
            <person name="Hugenholtz P."/>
            <person name="Kyrpides N.C."/>
            <person name="Klenk H.P."/>
            <person name="Lapidus A."/>
        </authorList>
    </citation>
    <scope>NUCLEOTIDE SEQUENCE [LARGE SCALE GENOMIC DNA]</scope>
    <source>
        <strain evidence="2">DSM 44963</strain>
    </source>
</reference>
<dbReference type="OrthoDB" id="164322at2"/>
<dbReference type="InParanoid" id="D6U1R5"/>
<dbReference type="STRING" id="485913.Krac_3548"/>
<dbReference type="GO" id="GO:0004803">
    <property type="term" value="F:transposase activity"/>
    <property type="evidence" value="ECO:0007669"/>
    <property type="project" value="InterPro"/>
</dbReference>
<keyword evidence="2" id="KW-1185">Reference proteome</keyword>
<dbReference type="AlphaFoldDB" id="D6U1R5"/>
<sequence length="94" mass="10901">MMRKQYSAAFKARIVQELLKEEKALAQIASEYEVHPTQLKNWRAVALEGLPSLFERQDTTADLKRAHEQELSELYAEIGKLSTQVSWLKKKLQL</sequence>
<protein>
    <submittedName>
        <fullName evidence="1">Transposase IS3/IS911 family protein</fullName>
    </submittedName>
</protein>
<dbReference type="EMBL" id="ADVG01000004">
    <property type="protein sequence ID" value="EFH82709.1"/>
    <property type="molecule type" value="Genomic_DNA"/>
</dbReference>
<proteinExistence type="predicted"/>
<gene>
    <name evidence="1" type="ORF">Krac_3548</name>
</gene>
<dbReference type="GO" id="GO:0003677">
    <property type="term" value="F:DNA binding"/>
    <property type="evidence" value="ECO:0007669"/>
    <property type="project" value="InterPro"/>
</dbReference>
<dbReference type="Pfam" id="PF01527">
    <property type="entry name" value="HTH_Tnp_1"/>
    <property type="match status" value="1"/>
</dbReference>
<accession>D6U1R5</accession>
<dbReference type="InterPro" id="IPR002514">
    <property type="entry name" value="Transposase_8"/>
</dbReference>
<dbReference type="Proteomes" id="UP000004508">
    <property type="component" value="Unassembled WGS sequence"/>
</dbReference>
<evidence type="ECO:0000313" key="1">
    <source>
        <dbReference type="EMBL" id="EFH82709.1"/>
    </source>
</evidence>